<name>A0A8E2AUZ8_9APHY</name>
<dbReference type="EMBL" id="KV722397">
    <property type="protein sequence ID" value="OCH90818.1"/>
    <property type="molecule type" value="Genomic_DNA"/>
</dbReference>
<dbReference type="Proteomes" id="UP000250043">
    <property type="component" value="Unassembled WGS sequence"/>
</dbReference>
<reference evidence="1 2" key="1">
    <citation type="submission" date="2016-07" db="EMBL/GenBank/DDBJ databases">
        <title>Draft genome of the white-rot fungus Obba rivulosa 3A-2.</title>
        <authorList>
            <consortium name="DOE Joint Genome Institute"/>
            <person name="Miettinen O."/>
            <person name="Riley R."/>
            <person name="Acob R."/>
            <person name="Barry K."/>
            <person name="Cullen D."/>
            <person name="De Vries R."/>
            <person name="Hainaut M."/>
            <person name="Hatakka A."/>
            <person name="Henrissat B."/>
            <person name="Hilden K."/>
            <person name="Kuo R."/>
            <person name="Labutti K."/>
            <person name="Lipzen A."/>
            <person name="Makela M.R."/>
            <person name="Sandor L."/>
            <person name="Spatafora J.W."/>
            <person name="Grigoriev I.V."/>
            <person name="Hibbett D.S."/>
        </authorList>
    </citation>
    <scope>NUCLEOTIDE SEQUENCE [LARGE SCALE GENOMIC DNA]</scope>
    <source>
        <strain evidence="1 2">3A-2</strain>
    </source>
</reference>
<organism evidence="1 2">
    <name type="scientific">Obba rivulosa</name>
    <dbReference type="NCBI Taxonomy" id="1052685"/>
    <lineage>
        <taxon>Eukaryota</taxon>
        <taxon>Fungi</taxon>
        <taxon>Dikarya</taxon>
        <taxon>Basidiomycota</taxon>
        <taxon>Agaricomycotina</taxon>
        <taxon>Agaricomycetes</taxon>
        <taxon>Polyporales</taxon>
        <taxon>Gelatoporiaceae</taxon>
        <taxon>Obba</taxon>
    </lineage>
</organism>
<proteinExistence type="predicted"/>
<sequence length="143" mass="16454">MRLTLAKLLVGNLRGAFRSLHDWHILMFLTVLTAFWQEILYQPTRLRRTSGNVILDYATLWSRTRPGCLRLNRAGRVYIYRDVNATNIPLFFWRTIGVQRSLPVQALPHRSGHLIQMGRIAFLPIQTLLTLEVNLGRSGTSVV</sequence>
<evidence type="ECO:0000313" key="2">
    <source>
        <dbReference type="Proteomes" id="UP000250043"/>
    </source>
</evidence>
<evidence type="ECO:0000313" key="1">
    <source>
        <dbReference type="EMBL" id="OCH90818.1"/>
    </source>
</evidence>
<protein>
    <submittedName>
        <fullName evidence="1">Uncharacterized protein</fullName>
    </submittedName>
</protein>
<keyword evidence="2" id="KW-1185">Reference proteome</keyword>
<accession>A0A8E2AUZ8</accession>
<dbReference type="AlphaFoldDB" id="A0A8E2AUZ8"/>
<gene>
    <name evidence="1" type="ORF">OBBRIDRAFT_567864</name>
</gene>